<keyword evidence="2" id="KW-0472">Membrane</keyword>
<protein>
    <submittedName>
        <fullName evidence="3">Uncharacterized protein</fullName>
    </submittedName>
</protein>
<feature type="region of interest" description="Disordered" evidence="1">
    <location>
        <begin position="1"/>
        <end position="30"/>
    </location>
</feature>
<evidence type="ECO:0000313" key="4">
    <source>
        <dbReference type="Proteomes" id="UP000823388"/>
    </source>
</evidence>
<comment type="caution">
    <text evidence="3">The sequence shown here is derived from an EMBL/GenBank/DDBJ whole genome shotgun (WGS) entry which is preliminary data.</text>
</comment>
<organism evidence="3 4">
    <name type="scientific">Panicum virgatum</name>
    <name type="common">Blackwell switchgrass</name>
    <dbReference type="NCBI Taxonomy" id="38727"/>
    <lineage>
        <taxon>Eukaryota</taxon>
        <taxon>Viridiplantae</taxon>
        <taxon>Streptophyta</taxon>
        <taxon>Embryophyta</taxon>
        <taxon>Tracheophyta</taxon>
        <taxon>Spermatophyta</taxon>
        <taxon>Magnoliopsida</taxon>
        <taxon>Liliopsida</taxon>
        <taxon>Poales</taxon>
        <taxon>Poaceae</taxon>
        <taxon>PACMAD clade</taxon>
        <taxon>Panicoideae</taxon>
        <taxon>Panicodae</taxon>
        <taxon>Paniceae</taxon>
        <taxon>Panicinae</taxon>
        <taxon>Panicum</taxon>
        <taxon>Panicum sect. Hiantes</taxon>
    </lineage>
</organism>
<dbReference type="AlphaFoldDB" id="A0A8T0XDS8"/>
<dbReference type="Proteomes" id="UP000823388">
    <property type="component" value="Chromosome 1K"/>
</dbReference>
<evidence type="ECO:0000313" key="3">
    <source>
        <dbReference type="EMBL" id="KAG2656046.1"/>
    </source>
</evidence>
<dbReference type="EMBL" id="CM029037">
    <property type="protein sequence ID" value="KAG2656046.1"/>
    <property type="molecule type" value="Genomic_DNA"/>
</dbReference>
<gene>
    <name evidence="3" type="ORF">PVAP13_1KG050708</name>
</gene>
<evidence type="ECO:0000256" key="1">
    <source>
        <dbReference type="SAM" id="MobiDB-lite"/>
    </source>
</evidence>
<name>A0A8T0XDS8_PANVG</name>
<keyword evidence="4" id="KW-1185">Reference proteome</keyword>
<keyword evidence="2" id="KW-1133">Transmembrane helix</keyword>
<evidence type="ECO:0000256" key="2">
    <source>
        <dbReference type="SAM" id="Phobius"/>
    </source>
</evidence>
<keyword evidence="2" id="KW-0812">Transmembrane</keyword>
<proteinExistence type="predicted"/>
<feature type="transmembrane region" description="Helical" evidence="2">
    <location>
        <begin position="50"/>
        <end position="73"/>
    </location>
</feature>
<reference evidence="3" key="1">
    <citation type="submission" date="2020-05" db="EMBL/GenBank/DDBJ databases">
        <title>WGS assembly of Panicum virgatum.</title>
        <authorList>
            <person name="Lovell J.T."/>
            <person name="Jenkins J."/>
            <person name="Shu S."/>
            <person name="Juenger T.E."/>
            <person name="Schmutz J."/>
        </authorList>
    </citation>
    <scope>NUCLEOTIDE SEQUENCE</scope>
    <source>
        <strain evidence="3">AP13</strain>
    </source>
</reference>
<accession>A0A8T0XDS8</accession>
<sequence>MAAQASSRDPVGPRDRALRTTPGGGYPAKSPLHALGASLQDNKKSFLRSYGYWLCFPLAAMGFMVNGSKWWVIHTVLSSLQEKVGN</sequence>